<proteinExistence type="predicted"/>
<feature type="non-terminal residue" evidence="4">
    <location>
        <position position="344"/>
    </location>
</feature>
<dbReference type="SUPFAM" id="SSF54236">
    <property type="entry name" value="Ubiquitin-like"/>
    <property type="match status" value="1"/>
</dbReference>
<dbReference type="SUPFAM" id="SSF52075">
    <property type="entry name" value="Outer arm dynein light chain 1"/>
    <property type="match status" value="1"/>
</dbReference>
<dbReference type="PROSITE" id="PS50053">
    <property type="entry name" value="UBIQUITIN_2"/>
    <property type="match status" value="1"/>
</dbReference>
<dbReference type="GO" id="GO:0005737">
    <property type="term" value="C:cytoplasm"/>
    <property type="evidence" value="ECO:0007669"/>
    <property type="project" value="TreeGrafter"/>
</dbReference>
<dbReference type="CDD" id="cd17044">
    <property type="entry name" value="Ubl_TBCE"/>
    <property type="match status" value="1"/>
</dbReference>
<dbReference type="InterPro" id="IPR029071">
    <property type="entry name" value="Ubiquitin-like_domsf"/>
</dbReference>
<organism evidence="4 5">
    <name type="scientific">Leptosomus discolor</name>
    <name type="common">Madagascar cuckoo roller</name>
    <name type="synonym">Cuculus discolor</name>
    <dbReference type="NCBI Taxonomy" id="188344"/>
    <lineage>
        <taxon>Eukaryota</taxon>
        <taxon>Metazoa</taxon>
        <taxon>Chordata</taxon>
        <taxon>Craniata</taxon>
        <taxon>Vertebrata</taxon>
        <taxon>Euteleostomi</taxon>
        <taxon>Archelosauria</taxon>
        <taxon>Archosauria</taxon>
        <taxon>Dinosauria</taxon>
        <taxon>Saurischia</taxon>
        <taxon>Theropoda</taxon>
        <taxon>Coelurosauria</taxon>
        <taxon>Aves</taxon>
        <taxon>Neognathae</taxon>
        <taxon>Neoaves</taxon>
        <taxon>Telluraves</taxon>
        <taxon>Coraciimorphae</taxon>
        <taxon>Coraciiformes</taxon>
        <taxon>Leptosomidae</taxon>
        <taxon>Leptosomus</taxon>
    </lineage>
</organism>
<feature type="domain" description="Ubiquitin-like" evidence="3">
    <location>
        <begin position="263"/>
        <end position="342"/>
    </location>
</feature>
<evidence type="ECO:0000313" key="5">
    <source>
        <dbReference type="Proteomes" id="UP000053001"/>
    </source>
</evidence>
<evidence type="ECO:0000256" key="1">
    <source>
        <dbReference type="ARBA" id="ARBA00022614"/>
    </source>
</evidence>
<name>A0A091PML0_LEPDC</name>
<dbReference type="Pfam" id="PF14580">
    <property type="entry name" value="LRR_9"/>
    <property type="match status" value="1"/>
</dbReference>
<dbReference type="PANTHER" id="PTHR15454:SF56">
    <property type="entry name" value="PROTEIN PHOSPHATASE 1 REGULATORY SUBUNIT 7-RELATED"/>
    <property type="match status" value="1"/>
</dbReference>
<evidence type="ECO:0000313" key="4">
    <source>
        <dbReference type="EMBL" id="KFQ08890.1"/>
    </source>
</evidence>
<dbReference type="EMBL" id="KK675944">
    <property type="protein sequence ID" value="KFQ08890.1"/>
    <property type="molecule type" value="Genomic_DNA"/>
</dbReference>
<evidence type="ECO:0000259" key="3">
    <source>
        <dbReference type="PROSITE" id="PS50053"/>
    </source>
</evidence>
<dbReference type="InterPro" id="IPR044079">
    <property type="entry name" value="Ubl_TBCE"/>
</dbReference>
<keyword evidence="2" id="KW-0677">Repeat</keyword>
<reference evidence="4 5" key="1">
    <citation type="submission" date="2014-04" db="EMBL/GenBank/DDBJ databases">
        <title>Genome evolution of avian class.</title>
        <authorList>
            <person name="Zhang G."/>
            <person name="Li C."/>
        </authorList>
    </citation>
    <scope>NUCLEOTIDE SEQUENCE [LARGE SCALE GENOMIC DNA]</scope>
    <source>
        <strain evidence="4">BGI_N330</strain>
    </source>
</reference>
<dbReference type="Proteomes" id="UP000053001">
    <property type="component" value="Unassembled WGS sequence"/>
</dbReference>
<dbReference type="Pfam" id="PF14560">
    <property type="entry name" value="Ubiquitin_2"/>
    <property type="match status" value="1"/>
</dbReference>
<keyword evidence="1" id="KW-0433">Leucine-rich repeat</keyword>
<dbReference type="AlphaFoldDB" id="A0A091PML0"/>
<protein>
    <submittedName>
        <fullName evidence="4">Tubulin-specific chaperone E</fullName>
    </submittedName>
</protein>
<dbReference type="FunFam" id="3.10.20.90:FF:000173">
    <property type="entry name" value="Tubulin-specific chaperone E"/>
    <property type="match status" value="1"/>
</dbReference>
<accession>A0A091PML0</accession>
<dbReference type="InterPro" id="IPR000626">
    <property type="entry name" value="Ubiquitin-like_dom"/>
</dbReference>
<gene>
    <name evidence="4" type="ORF">N330_04936</name>
</gene>
<evidence type="ECO:0000256" key="2">
    <source>
        <dbReference type="ARBA" id="ARBA00022737"/>
    </source>
</evidence>
<sequence>SENKMKFPSTSTAVSSVFSKLRILVLNQTGTTWTEVLLCAPGWPALEELYLASNNITVLERPDNVLQTLKLLDLSDNQLRDGNQLHLIAHLPRLEHLILRNTGISSIHFPDAGFGCKTKMFPSLKHLAIKDNKISQWSSINELDKLPSLRSLQCHNNPLMDTEKNPETLRQLIIAKISQLEVLNKSEVWVQILKRKGAELDYRKIFGSDWLAAGGHWNPEKNKPSEEFLAAHPRYPSLCVQYGVPEEGELKGQQPSTLKNELLTLTITCPEKPEQKPVEKKLPESMTIQRVKGLLYRLLKIPGSELKLSYKSSKLEGKEVELDNDLKPLQFYSIENGDCVLVRW</sequence>
<dbReference type="FunFam" id="3.80.10.10:FF:000268">
    <property type="entry name" value="Tubulin-specific chaperone E"/>
    <property type="match status" value="1"/>
</dbReference>
<dbReference type="PANTHER" id="PTHR15454">
    <property type="entry name" value="NISCHARIN RELATED"/>
    <property type="match status" value="1"/>
</dbReference>
<dbReference type="Gene3D" id="3.80.10.10">
    <property type="entry name" value="Ribonuclease Inhibitor"/>
    <property type="match status" value="2"/>
</dbReference>
<feature type="non-terminal residue" evidence="4">
    <location>
        <position position="1"/>
    </location>
</feature>
<dbReference type="InterPro" id="IPR032675">
    <property type="entry name" value="LRR_dom_sf"/>
</dbReference>
<keyword evidence="5" id="KW-1185">Reference proteome</keyword>
<dbReference type="Gene3D" id="3.10.20.90">
    <property type="entry name" value="Phosphatidylinositol 3-kinase Catalytic Subunit, Chain A, domain 1"/>
    <property type="match status" value="1"/>
</dbReference>